<sequence>MRWEDLFADLEARWDSALRSETEAELPEVIRAERAQSTIDARLTGCVGRHVRIGAAGRALSGRLSRIGTGWTALQGADNCAIVINTRAIDYLDGLGLPQAPGDPVTSRLSFGHALRSIAKDRAAVRVVLRTAEMTGTIDRVGADHVDLALHDLDQPRRSGRIRGVRTVPLAAIAFVAGR</sequence>
<organism evidence="1 2">
    <name type="scientific">Spelaeicoccus albus</name>
    <dbReference type="NCBI Taxonomy" id="1280376"/>
    <lineage>
        <taxon>Bacteria</taxon>
        <taxon>Bacillati</taxon>
        <taxon>Actinomycetota</taxon>
        <taxon>Actinomycetes</taxon>
        <taxon>Micrococcales</taxon>
        <taxon>Brevibacteriaceae</taxon>
        <taxon>Spelaeicoccus</taxon>
    </lineage>
</organism>
<gene>
    <name evidence="1" type="ORF">BJY26_002274</name>
</gene>
<proteinExistence type="predicted"/>
<dbReference type="Proteomes" id="UP000539111">
    <property type="component" value="Unassembled WGS sequence"/>
</dbReference>
<evidence type="ECO:0000313" key="1">
    <source>
        <dbReference type="EMBL" id="NYI67968.1"/>
    </source>
</evidence>
<dbReference type="RefSeq" id="WP_179428340.1">
    <property type="nucleotide sequence ID" value="NZ_JACBZP010000001.1"/>
</dbReference>
<accession>A0A7Z0IHT6</accession>
<protein>
    <submittedName>
        <fullName evidence="1">Uncharacterized protein</fullName>
    </submittedName>
</protein>
<dbReference type="EMBL" id="JACBZP010000001">
    <property type="protein sequence ID" value="NYI67968.1"/>
    <property type="molecule type" value="Genomic_DNA"/>
</dbReference>
<keyword evidence="2" id="KW-1185">Reference proteome</keyword>
<dbReference type="AlphaFoldDB" id="A0A7Z0IHT6"/>
<name>A0A7Z0IHT6_9MICO</name>
<reference evidence="1 2" key="1">
    <citation type="submission" date="2020-07" db="EMBL/GenBank/DDBJ databases">
        <title>Sequencing the genomes of 1000 actinobacteria strains.</title>
        <authorList>
            <person name="Klenk H.-P."/>
        </authorList>
    </citation>
    <scope>NUCLEOTIDE SEQUENCE [LARGE SCALE GENOMIC DNA]</scope>
    <source>
        <strain evidence="1 2">DSM 26341</strain>
    </source>
</reference>
<comment type="caution">
    <text evidence="1">The sequence shown here is derived from an EMBL/GenBank/DDBJ whole genome shotgun (WGS) entry which is preliminary data.</text>
</comment>
<evidence type="ECO:0000313" key="2">
    <source>
        <dbReference type="Proteomes" id="UP000539111"/>
    </source>
</evidence>